<reference evidence="1 2" key="1">
    <citation type="submission" date="2019-09" db="EMBL/GenBank/DDBJ databases">
        <authorList>
            <person name="Leyn A S."/>
        </authorList>
    </citation>
    <scope>NUCLEOTIDE SEQUENCE [LARGE SCALE GENOMIC DNA]</scope>
    <source>
        <strain evidence="1">AA231_1</strain>
    </source>
</reference>
<dbReference type="InterPro" id="IPR011043">
    <property type="entry name" value="Gal_Oxase/kelch_b-propeller"/>
</dbReference>
<evidence type="ECO:0008006" key="3">
    <source>
        <dbReference type="Google" id="ProtNLM"/>
    </source>
</evidence>
<organism evidence="1 2">
    <name type="scientific">Amycolatopsis camponoti</name>
    <dbReference type="NCBI Taxonomy" id="2606593"/>
    <lineage>
        <taxon>Bacteria</taxon>
        <taxon>Bacillati</taxon>
        <taxon>Actinomycetota</taxon>
        <taxon>Actinomycetes</taxon>
        <taxon>Pseudonocardiales</taxon>
        <taxon>Pseudonocardiaceae</taxon>
        <taxon>Amycolatopsis</taxon>
    </lineage>
</organism>
<dbReference type="EMBL" id="CABVGP010000002">
    <property type="protein sequence ID" value="VVJ19455.1"/>
    <property type="molecule type" value="Genomic_DNA"/>
</dbReference>
<gene>
    <name evidence="1" type="ORF">AA23TX_04476</name>
</gene>
<keyword evidence="2" id="KW-1185">Reference proteome</keyword>
<evidence type="ECO:0000313" key="1">
    <source>
        <dbReference type="EMBL" id="VVJ19455.1"/>
    </source>
</evidence>
<dbReference type="SUPFAM" id="SSF50965">
    <property type="entry name" value="Galactose oxidase, central domain"/>
    <property type="match status" value="1"/>
</dbReference>
<dbReference type="Proteomes" id="UP000399805">
    <property type="component" value="Unassembled WGS sequence"/>
</dbReference>
<proteinExistence type="predicted"/>
<dbReference type="Gene3D" id="2.120.10.80">
    <property type="entry name" value="Kelch-type beta propeller"/>
    <property type="match status" value="2"/>
</dbReference>
<protein>
    <recommendedName>
        <fullName evidence="3">Kelch repeat-containing protein</fullName>
    </recommendedName>
</protein>
<evidence type="ECO:0000313" key="2">
    <source>
        <dbReference type="Proteomes" id="UP000399805"/>
    </source>
</evidence>
<dbReference type="InterPro" id="IPR015915">
    <property type="entry name" value="Kelch-typ_b-propeller"/>
</dbReference>
<dbReference type="PANTHER" id="PTHR45632">
    <property type="entry name" value="LD33804P"/>
    <property type="match status" value="1"/>
</dbReference>
<accession>A0A6I8LV28</accession>
<dbReference type="InterPro" id="IPR006652">
    <property type="entry name" value="Kelch_1"/>
</dbReference>
<dbReference type="SMART" id="SM00612">
    <property type="entry name" value="Kelch"/>
    <property type="match status" value="5"/>
</dbReference>
<dbReference type="AlphaFoldDB" id="A0A6I8LV28"/>
<sequence>MNVSWKYRPPMLSPRFAHEVATVGDDVFVLGGTDGNVGFGSVETRKVTGSGAWRYVSPMPTPRGNHAAGVVGGLIYAAAGITADERTTDVVEVYDPASDEWRASPPMPVPLGAASAAGLGGKLYVAGGFVGDSDPEEHATDAVLVFDPATRHWAPVAPMLTPRARFRLVATGTHLYALGGLPSRQQNALDSVERYDPDADHWEAVAPMRKRRGAPGAVRVGDRIVVTGGGPAPIEDPTARDRTTEVLDVRTGEWVLLGTLLPHGRASVVCAATPAHRVLAIGGNANLYGSLVTVPDVLSLKLP</sequence>
<dbReference type="Pfam" id="PF24681">
    <property type="entry name" value="Kelch_KLHDC2_KLHL20_DRC7"/>
    <property type="match status" value="1"/>
</dbReference>
<dbReference type="RefSeq" id="WP_196425474.1">
    <property type="nucleotide sequence ID" value="NZ_CABVGP010000002.1"/>
</dbReference>
<name>A0A6I8LV28_9PSEU</name>